<dbReference type="EMBL" id="JABWAD010000061">
    <property type="protein sequence ID" value="KAF6063107.1"/>
    <property type="molecule type" value="Genomic_DNA"/>
</dbReference>
<protein>
    <submittedName>
        <fullName evidence="2">Uncharacterized protein</fullName>
    </submittedName>
</protein>
<evidence type="ECO:0000256" key="1">
    <source>
        <dbReference type="SAM" id="SignalP"/>
    </source>
</evidence>
<gene>
    <name evidence="2" type="ORF">FOB64_006114</name>
</gene>
<feature type="chain" id="PRO_5034712680" evidence="1">
    <location>
        <begin position="22"/>
        <end position="175"/>
    </location>
</feature>
<organism evidence="2 3">
    <name type="scientific">Candida albicans</name>
    <name type="common">Yeast</name>
    <dbReference type="NCBI Taxonomy" id="5476"/>
    <lineage>
        <taxon>Eukaryota</taxon>
        <taxon>Fungi</taxon>
        <taxon>Dikarya</taxon>
        <taxon>Ascomycota</taxon>
        <taxon>Saccharomycotina</taxon>
        <taxon>Pichiomycetes</taxon>
        <taxon>Debaryomycetaceae</taxon>
        <taxon>Candida/Lodderomyces clade</taxon>
        <taxon>Candida</taxon>
    </lineage>
</organism>
<name>A0A8H6BVE0_CANAX</name>
<keyword evidence="1" id="KW-0732">Signal</keyword>
<accession>A0A8H6BVE0</accession>
<proteinExistence type="predicted"/>
<sequence>MYKFTVFIAAFFSLFFQSVIAAPIQQGFRGNVTLYIKSDSEEVNGKTLYTLTKDVGFNEIYIGDYVTPGATFYIEPNLIYQRYDDEKSRTSYALTYSEDGKIGVAAGSDGIYISDFDQKSGEIKFSGYDYLYAVHVVDKPAYSASQYAIQVGNPNSPPKNSYKVSIYGRLNWAVL</sequence>
<feature type="signal peptide" evidence="1">
    <location>
        <begin position="1"/>
        <end position="21"/>
    </location>
</feature>
<dbReference type="AlphaFoldDB" id="A0A8H6BVE0"/>
<reference evidence="2 3" key="1">
    <citation type="submission" date="2020-03" db="EMBL/GenBank/DDBJ databases">
        <title>FDA dAtabase for Regulatory Grade micrObial Sequences (FDA-ARGOS): Supporting development and validation of Infectious Disease Dx tests.</title>
        <authorList>
            <person name="Campos J."/>
            <person name="Goldberg B."/>
            <person name="Tallon L."/>
            <person name="Sadzewicz L."/>
            <person name="Vavikolanu K."/>
            <person name="Mehta A."/>
            <person name="Aluvathingal J."/>
            <person name="Nadendla S."/>
            <person name="Nandy P."/>
            <person name="Geyer C."/>
            <person name="Yan Y."/>
            <person name="Sichtig H."/>
        </authorList>
    </citation>
    <scope>NUCLEOTIDE SEQUENCE [LARGE SCALE GENOMIC DNA]</scope>
    <source>
        <strain evidence="2 3">FDAARGOS_656</strain>
    </source>
</reference>
<evidence type="ECO:0000313" key="2">
    <source>
        <dbReference type="EMBL" id="KAF6063107.1"/>
    </source>
</evidence>
<dbReference type="Proteomes" id="UP000536275">
    <property type="component" value="Unassembled WGS sequence"/>
</dbReference>
<evidence type="ECO:0000313" key="3">
    <source>
        <dbReference type="Proteomes" id="UP000536275"/>
    </source>
</evidence>
<comment type="caution">
    <text evidence="2">The sequence shown here is derived from an EMBL/GenBank/DDBJ whole genome shotgun (WGS) entry which is preliminary data.</text>
</comment>